<sequence>MLHWVIRLVDKVIGFKTAKAHSITVSDMAMQAAQRRHRIQSQSSFCRAK</sequence>
<name>A0A1A8TQR7_9GAMM</name>
<accession>A0A1A8TQR7</accession>
<dbReference type="STRING" id="1792290.MSP8886_03487"/>
<dbReference type="Proteomes" id="UP000092544">
    <property type="component" value="Unassembled WGS sequence"/>
</dbReference>
<keyword evidence="2" id="KW-1185">Reference proteome</keyword>
<dbReference type="AlphaFoldDB" id="A0A1A8TQR7"/>
<reference evidence="1 2" key="1">
    <citation type="submission" date="2016-06" db="EMBL/GenBank/DDBJ databases">
        <authorList>
            <person name="Kjaerup R.B."/>
            <person name="Dalgaard T.S."/>
            <person name="Juul-Madsen H.R."/>
        </authorList>
    </citation>
    <scope>NUCLEOTIDE SEQUENCE [LARGE SCALE GENOMIC DNA]</scope>
    <source>
        <strain evidence="1 2">CECT 8886</strain>
    </source>
</reference>
<gene>
    <name evidence="1" type="ORF">MSP8886_03487</name>
</gene>
<proteinExistence type="predicted"/>
<protein>
    <submittedName>
        <fullName evidence="1">Uncharacterized protein</fullName>
    </submittedName>
</protein>
<evidence type="ECO:0000313" key="2">
    <source>
        <dbReference type="Proteomes" id="UP000092544"/>
    </source>
</evidence>
<organism evidence="1 2">
    <name type="scientific">Marinomonas spartinae</name>
    <dbReference type="NCBI Taxonomy" id="1792290"/>
    <lineage>
        <taxon>Bacteria</taxon>
        <taxon>Pseudomonadati</taxon>
        <taxon>Pseudomonadota</taxon>
        <taxon>Gammaproteobacteria</taxon>
        <taxon>Oceanospirillales</taxon>
        <taxon>Oceanospirillaceae</taxon>
        <taxon>Marinomonas</taxon>
    </lineage>
</organism>
<evidence type="ECO:0000313" key="1">
    <source>
        <dbReference type="EMBL" id="SBS35800.1"/>
    </source>
</evidence>
<dbReference type="EMBL" id="FLOB01000010">
    <property type="protein sequence ID" value="SBS35800.1"/>
    <property type="molecule type" value="Genomic_DNA"/>
</dbReference>